<name>A0ABY1RDR9_9MICO</name>
<dbReference type="Proteomes" id="UP000194464">
    <property type="component" value="Unassembled WGS sequence"/>
</dbReference>
<organism evidence="1 2">
    <name type="scientific">Plantibacter elymi</name>
    <name type="common">nom. nud.</name>
    <dbReference type="NCBI Taxonomy" id="199708"/>
    <lineage>
        <taxon>Bacteria</taxon>
        <taxon>Bacillati</taxon>
        <taxon>Actinomycetota</taxon>
        <taxon>Actinomycetes</taxon>
        <taxon>Micrococcales</taxon>
        <taxon>Microbacteriaceae</taxon>
        <taxon>Plantibacter</taxon>
    </lineage>
</organism>
<proteinExistence type="predicted"/>
<evidence type="ECO:0000313" key="1">
    <source>
        <dbReference type="EMBL" id="SMQ71120.1"/>
    </source>
</evidence>
<accession>A0ABY1RDR9</accession>
<protein>
    <submittedName>
        <fullName evidence="1">Uncharacterized protein</fullName>
    </submittedName>
</protein>
<dbReference type="RefSeq" id="WP_086474210.1">
    <property type="nucleotide sequence ID" value="NZ_FXWJ01000003.1"/>
</dbReference>
<keyword evidence="2" id="KW-1185">Reference proteome</keyword>
<comment type="caution">
    <text evidence="1">The sequence shown here is derived from an EMBL/GenBank/DDBJ whole genome shotgun (WGS) entry which is preliminary data.</text>
</comment>
<reference evidence="1 2" key="1">
    <citation type="submission" date="2017-04" db="EMBL/GenBank/DDBJ databases">
        <authorList>
            <person name="Varghese N."/>
            <person name="Submissions S."/>
        </authorList>
    </citation>
    <scope>NUCLEOTIDE SEQUENCE [LARGE SCALE GENOMIC DNA]</scope>
    <source>
        <strain evidence="1 2">VKM Ac-1784</strain>
    </source>
</reference>
<dbReference type="EMBL" id="FXWJ01000003">
    <property type="protein sequence ID" value="SMQ71120.1"/>
    <property type="molecule type" value="Genomic_DNA"/>
</dbReference>
<sequence>MTAAFNSIWAWVGEHWAAAAGSKTATTTITMTDGTTGYIDVTVDPAAATGTLTLTGAHGTSTGATSVAVGNGSRIDITGDPADGIADYDIRADGSWSTPGGYASETWMYETPGQQRLARGSENRSPIPFTSEASITASTIFQPIVTSEMQRTLVPVGGTIIDHATCDLSPDSISTTWRRNRDDEGVEVIWDVAIYAKLPGEGGLPEVPEGRPALGTATATCDGVGDVMEASFPRPDEADGPITAVWSLDLEKQSDTTKSVLQGPWHDAFGLPDETTVIPRVTTKAVPSVMEGEQYGDTAHHEDVALYPDTAVQTFTAYRITDGQPVCDATTEYLPESVPILVNGRKDVPGPTFTATRDMGTGVNWIERTYADDTKQVLLSEGVCGQEGEQTLFLDRPGQQLASTGFDGATLAAGAAATMLLGASPFVVRGVVRRRASLTDSSEGLAG</sequence>
<evidence type="ECO:0000313" key="2">
    <source>
        <dbReference type="Proteomes" id="UP000194464"/>
    </source>
</evidence>
<gene>
    <name evidence="1" type="ORF">SAMN06295909_2446</name>
</gene>